<keyword evidence="5" id="KW-1185">Reference proteome</keyword>
<accession>A0ABY9PYK5</accession>
<sequence length="760" mass="86942">MENIWGYIVGATVFGSATGLIILLIKTLLKNKINKRYAYLLWIILVIKLIIPFGPESNISLFNSIPINSNMENILSSNRGQLENNSTKLDDTNSNSNASQTNDYIEADNKTNGVNSTASTSKDNYSNNEDNENVGQNSQVINNTASRPILGINKDKLSTILSFVWLFGFIFAIIGHMVIYIYFIKDLKKSSILKYERLEKILKNCKSQLNINKNIQVIVHDTISSPSLVGMFKVNIILPRHLINLSEEELTHIFLHELCHYKNKDNYIDNLLGVLQFVHWFNPLIHYYFKKMRNDMEIACDERVLNLLNEDEHNKYGITMLNVLEKINFTSKMRVGLNMANDKKTMRERVELIKNSKNLSKKKKIFTVTGIICLLVMSGVLLTNAKIIKVDDDLDNAISNVILEEYRPKHEKNYPGIYSGDGELSVEAHKILGKSTKNDKIEIYLIATYGDYEFQNNIFNLVHASSQAPLKITFTTNQEEGSKLKDNNKYYFVDMKMVSDGANLEKSIKDMFPRKEANKALDIINGSKGSEKLFEEINQDATQYVESLGRKSKVTYHHVKKENIDESAFDNIWKLKEVGTYPDYIGTREVIENKKRYIYKTDYSKTTKVLLFTKTDENGDKVEEISYEINNNKMQKIDSDKYVSYKEFSGRSFLYIDEAKTTFTAEEIKIVNNEAKVYVSVENESDKDLHLSMKNVTIGENTKNVDAEVTIGRGESQNNILTIKGISKISDLHGLNTGTILIRNMNNTDDVEKIDYINKL</sequence>
<evidence type="ECO:0000256" key="1">
    <source>
        <dbReference type="SAM" id="MobiDB-lite"/>
    </source>
</evidence>
<feature type="transmembrane region" description="Helical" evidence="2">
    <location>
        <begin position="6"/>
        <end position="25"/>
    </location>
</feature>
<protein>
    <recommendedName>
        <fullName evidence="3">Peptidase M56 domain-containing protein</fullName>
    </recommendedName>
</protein>
<name>A0ABY9PYK5_9FIRM</name>
<feature type="compositionally biased region" description="Polar residues" evidence="1">
    <location>
        <begin position="110"/>
        <end position="138"/>
    </location>
</feature>
<dbReference type="PANTHER" id="PTHR34978:SF3">
    <property type="entry name" value="SLR0241 PROTEIN"/>
    <property type="match status" value="1"/>
</dbReference>
<dbReference type="CDD" id="cd07341">
    <property type="entry name" value="M56_BlaR1_MecR1_like"/>
    <property type="match status" value="1"/>
</dbReference>
<feature type="transmembrane region" description="Helical" evidence="2">
    <location>
        <begin position="163"/>
        <end position="184"/>
    </location>
</feature>
<evidence type="ECO:0000313" key="5">
    <source>
        <dbReference type="Proteomes" id="UP001235030"/>
    </source>
</evidence>
<organism evidence="4 5">
    <name type="scientific">Terrisporobacter mayombei</name>
    <dbReference type="NCBI Taxonomy" id="1541"/>
    <lineage>
        <taxon>Bacteria</taxon>
        <taxon>Bacillati</taxon>
        <taxon>Bacillota</taxon>
        <taxon>Clostridia</taxon>
        <taxon>Peptostreptococcales</taxon>
        <taxon>Peptostreptococcaceae</taxon>
        <taxon>Terrisporobacter</taxon>
    </lineage>
</organism>
<keyword evidence="2" id="KW-1133">Transmembrane helix</keyword>
<keyword evidence="2" id="KW-0812">Transmembrane</keyword>
<dbReference type="InterPro" id="IPR008756">
    <property type="entry name" value="Peptidase_M56"/>
</dbReference>
<evidence type="ECO:0000259" key="3">
    <source>
        <dbReference type="Pfam" id="PF05569"/>
    </source>
</evidence>
<feature type="compositionally biased region" description="Polar residues" evidence="1">
    <location>
        <begin position="85"/>
        <end position="103"/>
    </location>
</feature>
<feature type="domain" description="Peptidase M56" evidence="3">
    <location>
        <begin position="130"/>
        <end position="353"/>
    </location>
</feature>
<dbReference type="EMBL" id="CP101637">
    <property type="protein sequence ID" value="WMT80798.1"/>
    <property type="molecule type" value="Genomic_DNA"/>
</dbReference>
<reference evidence="4 5" key="1">
    <citation type="submission" date="2022-07" db="EMBL/GenBank/DDBJ databases">
        <title>Genome sequence of Terrisporobacter mayombei DSM6539.</title>
        <authorList>
            <person name="Boeer T."/>
            <person name="Bengelsdorf F.R."/>
            <person name="Daniel R."/>
            <person name="Poehlein A."/>
        </authorList>
    </citation>
    <scope>NUCLEOTIDE SEQUENCE [LARGE SCALE GENOMIC DNA]</scope>
    <source>
        <strain evidence="4 5">DSM 6539</strain>
    </source>
</reference>
<dbReference type="InterPro" id="IPR052173">
    <property type="entry name" value="Beta-lactam_resp_regulator"/>
</dbReference>
<proteinExistence type="predicted"/>
<feature type="transmembrane region" description="Helical" evidence="2">
    <location>
        <begin position="37"/>
        <end position="54"/>
    </location>
</feature>
<evidence type="ECO:0000313" key="4">
    <source>
        <dbReference type="EMBL" id="WMT80798.1"/>
    </source>
</evidence>
<keyword evidence="2" id="KW-0472">Membrane</keyword>
<dbReference type="RefSeq" id="WP_228105022.1">
    <property type="nucleotide sequence ID" value="NZ_CP101637.1"/>
</dbReference>
<dbReference type="Pfam" id="PF05569">
    <property type="entry name" value="Peptidase_M56"/>
    <property type="match status" value="2"/>
</dbReference>
<gene>
    <name evidence="4" type="ORF">TEMA_11200</name>
</gene>
<evidence type="ECO:0000256" key="2">
    <source>
        <dbReference type="SAM" id="Phobius"/>
    </source>
</evidence>
<feature type="region of interest" description="Disordered" evidence="1">
    <location>
        <begin position="85"/>
        <end position="138"/>
    </location>
</feature>
<dbReference type="Gene3D" id="3.30.2010.10">
    <property type="entry name" value="Metalloproteases ('zincins'), catalytic domain"/>
    <property type="match status" value="1"/>
</dbReference>
<dbReference type="Proteomes" id="UP001235030">
    <property type="component" value="Chromosome"/>
</dbReference>
<feature type="domain" description="Peptidase M56" evidence="3">
    <location>
        <begin position="10"/>
        <end position="97"/>
    </location>
</feature>
<dbReference type="PANTHER" id="PTHR34978">
    <property type="entry name" value="POSSIBLE SENSOR-TRANSDUCER PROTEIN BLAR"/>
    <property type="match status" value="1"/>
</dbReference>
<feature type="transmembrane region" description="Helical" evidence="2">
    <location>
        <begin position="365"/>
        <end position="382"/>
    </location>
</feature>